<dbReference type="Proteomes" id="UP000243723">
    <property type="component" value="Unassembled WGS sequence"/>
</dbReference>
<comment type="caution">
    <text evidence="2">The sequence shown here is derived from an EMBL/GenBank/DDBJ whole genome shotgun (WGS) entry which is preliminary data.</text>
</comment>
<accession>A0A2P7ZMJ6</accession>
<organism evidence="2 3">
    <name type="scientific">Elsinoe australis</name>
    <dbReference type="NCBI Taxonomy" id="40998"/>
    <lineage>
        <taxon>Eukaryota</taxon>
        <taxon>Fungi</taxon>
        <taxon>Dikarya</taxon>
        <taxon>Ascomycota</taxon>
        <taxon>Pezizomycotina</taxon>
        <taxon>Dothideomycetes</taxon>
        <taxon>Dothideomycetidae</taxon>
        <taxon>Myriangiales</taxon>
        <taxon>Elsinoaceae</taxon>
        <taxon>Elsinoe</taxon>
    </lineage>
</organism>
<feature type="compositionally biased region" description="Polar residues" evidence="1">
    <location>
        <begin position="17"/>
        <end position="48"/>
    </location>
</feature>
<name>A0A2P7ZMJ6_9PEZI</name>
<evidence type="ECO:0000313" key="2">
    <source>
        <dbReference type="EMBL" id="PSK49412.1"/>
    </source>
</evidence>
<sequence>MVLLAYPGLVRVYPVKGSNNKAVATNPKPSTSAGRPSTSSLQTNSASNASQTAGRGSTGSQGSSSSSASNANATPSLQVPPMARLKKAISSASLRRRAA</sequence>
<evidence type="ECO:0000313" key="3">
    <source>
        <dbReference type="Proteomes" id="UP000243723"/>
    </source>
</evidence>
<reference evidence="2 3" key="1">
    <citation type="submission" date="2017-05" db="EMBL/GenBank/DDBJ databases">
        <title>Draft genome sequence of Elsinoe australis.</title>
        <authorList>
            <person name="Cheng Q."/>
        </authorList>
    </citation>
    <scope>NUCLEOTIDE SEQUENCE [LARGE SCALE GENOMIC DNA]</scope>
    <source>
        <strain evidence="2 3">NL1</strain>
    </source>
</reference>
<protein>
    <submittedName>
        <fullName evidence="2">Uncharacterized protein</fullName>
    </submittedName>
</protein>
<dbReference type="EMBL" id="NHZQ01000155">
    <property type="protein sequence ID" value="PSK49412.1"/>
    <property type="molecule type" value="Genomic_DNA"/>
</dbReference>
<evidence type="ECO:0000256" key="1">
    <source>
        <dbReference type="SAM" id="MobiDB-lite"/>
    </source>
</evidence>
<gene>
    <name evidence="2" type="ORF">B9Z65_8207</name>
</gene>
<dbReference type="AlphaFoldDB" id="A0A2P7ZMJ6"/>
<feature type="compositionally biased region" description="Low complexity" evidence="1">
    <location>
        <begin position="49"/>
        <end position="73"/>
    </location>
</feature>
<feature type="region of interest" description="Disordered" evidence="1">
    <location>
        <begin position="15"/>
        <end position="99"/>
    </location>
</feature>
<keyword evidence="3" id="KW-1185">Reference proteome</keyword>
<proteinExistence type="predicted"/>